<comment type="caution">
    <text evidence="2">The sequence shown here is derived from an EMBL/GenBank/DDBJ whole genome shotgun (WGS) entry which is preliminary data.</text>
</comment>
<feature type="compositionally biased region" description="Basic and acidic residues" evidence="1">
    <location>
        <begin position="25"/>
        <end position="35"/>
    </location>
</feature>
<evidence type="ECO:0000256" key="1">
    <source>
        <dbReference type="SAM" id="MobiDB-lite"/>
    </source>
</evidence>
<organism evidence="2 3">
    <name type="scientific">Saguinus oedipus</name>
    <name type="common">Cotton-top tamarin</name>
    <name type="synonym">Oedipomidas oedipus</name>
    <dbReference type="NCBI Taxonomy" id="9490"/>
    <lineage>
        <taxon>Eukaryota</taxon>
        <taxon>Metazoa</taxon>
        <taxon>Chordata</taxon>
        <taxon>Craniata</taxon>
        <taxon>Vertebrata</taxon>
        <taxon>Euteleostomi</taxon>
        <taxon>Mammalia</taxon>
        <taxon>Eutheria</taxon>
        <taxon>Euarchontoglires</taxon>
        <taxon>Primates</taxon>
        <taxon>Haplorrhini</taxon>
        <taxon>Platyrrhini</taxon>
        <taxon>Cebidae</taxon>
        <taxon>Callitrichinae</taxon>
        <taxon>Saguinus</taxon>
    </lineage>
</organism>
<feature type="compositionally biased region" description="Basic and acidic residues" evidence="1">
    <location>
        <begin position="82"/>
        <end position="102"/>
    </location>
</feature>
<feature type="non-terminal residue" evidence="2">
    <location>
        <position position="102"/>
    </location>
</feature>
<name>A0ABQ9UEU0_SAGOE</name>
<feature type="region of interest" description="Disordered" evidence="1">
    <location>
        <begin position="1"/>
        <end position="36"/>
    </location>
</feature>
<sequence length="102" mass="11581">MGIRLQRNTWNVGSVQSLQEPVSAEDARAKPHKGETVGIRSLCKSRQHQLQPEHGQKAPDQGNALRMPCLQESLQRSFIPQEPRENSPRREALCFIRVEKSP</sequence>
<evidence type="ECO:0000313" key="3">
    <source>
        <dbReference type="Proteomes" id="UP001266305"/>
    </source>
</evidence>
<gene>
    <name evidence="2" type="ORF">P7K49_026941</name>
</gene>
<keyword evidence="3" id="KW-1185">Reference proteome</keyword>
<dbReference type="EMBL" id="JASSZA010000013">
    <property type="protein sequence ID" value="KAK2095525.1"/>
    <property type="molecule type" value="Genomic_DNA"/>
</dbReference>
<feature type="region of interest" description="Disordered" evidence="1">
    <location>
        <begin position="77"/>
        <end position="102"/>
    </location>
</feature>
<dbReference type="Proteomes" id="UP001266305">
    <property type="component" value="Unassembled WGS sequence"/>
</dbReference>
<accession>A0ABQ9UEU0</accession>
<feature type="compositionally biased region" description="Polar residues" evidence="1">
    <location>
        <begin position="1"/>
        <end position="20"/>
    </location>
</feature>
<reference evidence="2 3" key="1">
    <citation type="submission" date="2023-05" db="EMBL/GenBank/DDBJ databases">
        <title>B98-5 Cell Line De Novo Hybrid Assembly: An Optical Mapping Approach.</title>
        <authorList>
            <person name="Kananen K."/>
            <person name="Auerbach J.A."/>
            <person name="Kautto E."/>
            <person name="Blachly J.S."/>
        </authorList>
    </citation>
    <scope>NUCLEOTIDE SEQUENCE [LARGE SCALE GENOMIC DNA]</scope>
    <source>
        <strain evidence="2">B95-8</strain>
        <tissue evidence="2">Cell line</tissue>
    </source>
</reference>
<evidence type="ECO:0000313" key="2">
    <source>
        <dbReference type="EMBL" id="KAK2095525.1"/>
    </source>
</evidence>
<proteinExistence type="predicted"/>
<protein>
    <submittedName>
        <fullName evidence="2">Uncharacterized protein</fullName>
    </submittedName>
</protein>